<dbReference type="Pfam" id="PF00440">
    <property type="entry name" value="TetR_N"/>
    <property type="match status" value="1"/>
</dbReference>
<dbReference type="Gene3D" id="1.10.10.60">
    <property type="entry name" value="Homeodomain-like"/>
    <property type="match status" value="1"/>
</dbReference>
<keyword evidence="1" id="KW-0805">Transcription regulation</keyword>
<feature type="DNA-binding region" description="H-T-H motif" evidence="4">
    <location>
        <begin position="89"/>
        <end position="108"/>
    </location>
</feature>
<evidence type="ECO:0000313" key="7">
    <source>
        <dbReference type="EMBL" id="AGO50607.1"/>
    </source>
</evidence>
<dbReference type="PANTHER" id="PTHR30055:SF151">
    <property type="entry name" value="TRANSCRIPTIONAL REGULATORY PROTEIN"/>
    <property type="match status" value="1"/>
</dbReference>
<dbReference type="InterPro" id="IPR050109">
    <property type="entry name" value="HTH-type_TetR-like_transc_reg"/>
</dbReference>
<dbReference type="InterPro" id="IPR004111">
    <property type="entry name" value="Repressor_TetR_C"/>
</dbReference>
<dbReference type="GO" id="GO:0000976">
    <property type="term" value="F:transcription cis-regulatory region binding"/>
    <property type="evidence" value="ECO:0007669"/>
    <property type="project" value="TreeGrafter"/>
</dbReference>
<keyword evidence="2 4" id="KW-0238">DNA-binding</keyword>
<dbReference type="InterPro" id="IPR001647">
    <property type="entry name" value="HTH_TetR"/>
</dbReference>
<organism evidence="7">
    <name type="scientific">Streptomyces lusitanus</name>
    <dbReference type="NCBI Taxonomy" id="68232"/>
    <lineage>
        <taxon>Bacteria</taxon>
        <taxon>Bacillati</taxon>
        <taxon>Actinomycetota</taxon>
        <taxon>Actinomycetes</taxon>
        <taxon>Kitasatosporales</taxon>
        <taxon>Streptomycetaceae</taxon>
        <taxon>Streptomyces</taxon>
    </lineage>
</organism>
<dbReference type="Gene3D" id="1.10.357.10">
    <property type="entry name" value="Tetracycline Repressor, domain 2"/>
    <property type="match status" value="1"/>
</dbReference>
<dbReference type="AlphaFoldDB" id="S4V731"/>
<accession>S4V731</accession>
<evidence type="ECO:0000256" key="5">
    <source>
        <dbReference type="SAM" id="MobiDB-lite"/>
    </source>
</evidence>
<dbReference type="EMBL" id="KC962511">
    <property type="protein sequence ID" value="AGO50607.1"/>
    <property type="molecule type" value="Genomic_DNA"/>
</dbReference>
<dbReference type="GO" id="GO:0045892">
    <property type="term" value="P:negative regulation of DNA-templated transcription"/>
    <property type="evidence" value="ECO:0007669"/>
    <property type="project" value="InterPro"/>
</dbReference>
<name>S4V731_9ACTN</name>
<dbReference type="PROSITE" id="PS50977">
    <property type="entry name" value="HTH_TETR_2"/>
    <property type="match status" value="1"/>
</dbReference>
<evidence type="ECO:0000256" key="1">
    <source>
        <dbReference type="ARBA" id="ARBA00023015"/>
    </source>
</evidence>
<feature type="region of interest" description="Disordered" evidence="5">
    <location>
        <begin position="26"/>
        <end position="46"/>
    </location>
</feature>
<reference evidence="7" key="1">
    <citation type="journal article" date="2013" name="Org. Lett.">
        <title>Identification of the Grincamycin Gene Cluster Unveils Divergent Roles for GcnQ in Different Hosts, Tailoring the l-Rhodinose Moiety.</title>
        <authorList>
            <person name="Zhang Y."/>
            <person name="Huang H."/>
            <person name="Chen Q."/>
            <person name="Luo M."/>
            <person name="Sun A."/>
            <person name="Song Y."/>
            <person name="Ma J."/>
            <person name="Ju J."/>
        </authorList>
    </citation>
    <scope>NUCLEOTIDE SEQUENCE</scope>
    <source>
        <strain evidence="7">SCSIO LR32</strain>
    </source>
</reference>
<sequence>MCTTYPRRTTYTGKCTLSTADTLYTDRPAEGSHAMPSQERQAQAHDKDHVSVWERLERPAPAPRTTLTPRRIAKAAVAVADAEGLDAVTMRRLATELGVAPMAAYRYVTGKDELIELMVDFVYAEMDLPGETDNWRTTMHTLALRIREVLLRHSWVTRATWCAPTPNQLAVPEAALAALDGLGLDADTAMVVYSTVTSYVHGAVNAEVGVTQLLRVRGWSSREEARSGLASQMAWLLSTGRFPMYERYIGEAGRKDDLQWQFETGLECVLDGISEHLKI</sequence>
<proteinExistence type="predicted"/>
<evidence type="ECO:0000259" key="6">
    <source>
        <dbReference type="PROSITE" id="PS50977"/>
    </source>
</evidence>
<evidence type="ECO:0000256" key="2">
    <source>
        <dbReference type="ARBA" id="ARBA00023125"/>
    </source>
</evidence>
<dbReference type="SUPFAM" id="SSF48498">
    <property type="entry name" value="Tetracyclin repressor-like, C-terminal domain"/>
    <property type="match status" value="1"/>
</dbReference>
<dbReference type="Pfam" id="PF02909">
    <property type="entry name" value="TetR_C_1"/>
    <property type="match status" value="1"/>
</dbReference>
<protein>
    <submittedName>
        <fullName evidence="7">Tetr family transcriptional regulator</fullName>
    </submittedName>
</protein>
<evidence type="ECO:0000256" key="3">
    <source>
        <dbReference type="ARBA" id="ARBA00023163"/>
    </source>
</evidence>
<dbReference type="InterPro" id="IPR009057">
    <property type="entry name" value="Homeodomain-like_sf"/>
</dbReference>
<dbReference type="SUPFAM" id="SSF46689">
    <property type="entry name" value="Homeodomain-like"/>
    <property type="match status" value="1"/>
</dbReference>
<dbReference type="GO" id="GO:0003700">
    <property type="term" value="F:DNA-binding transcription factor activity"/>
    <property type="evidence" value="ECO:0007669"/>
    <property type="project" value="TreeGrafter"/>
</dbReference>
<feature type="domain" description="HTH tetR-type" evidence="6">
    <location>
        <begin position="66"/>
        <end position="126"/>
    </location>
</feature>
<dbReference type="PANTHER" id="PTHR30055">
    <property type="entry name" value="HTH-TYPE TRANSCRIPTIONAL REGULATOR RUTR"/>
    <property type="match status" value="1"/>
</dbReference>
<keyword evidence="3" id="KW-0804">Transcription</keyword>
<dbReference type="InterPro" id="IPR036271">
    <property type="entry name" value="Tet_transcr_reg_TetR-rel_C_sf"/>
</dbReference>
<evidence type="ECO:0000256" key="4">
    <source>
        <dbReference type="PROSITE-ProRule" id="PRU00335"/>
    </source>
</evidence>